<proteinExistence type="predicted"/>
<keyword evidence="2" id="KW-1185">Reference proteome</keyword>
<protein>
    <submittedName>
        <fullName evidence="1">Uncharacterized protein</fullName>
    </submittedName>
</protein>
<evidence type="ECO:0000313" key="2">
    <source>
        <dbReference type="Proteomes" id="UP000324222"/>
    </source>
</evidence>
<comment type="caution">
    <text evidence="1">The sequence shown here is derived from an EMBL/GenBank/DDBJ whole genome shotgun (WGS) entry which is preliminary data.</text>
</comment>
<organism evidence="1 2">
    <name type="scientific">Portunus trituberculatus</name>
    <name type="common">Swimming crab</name>
    <name type="synonym">Neptunus trituberculatus</name>
    <dbReference type="NCBI Taxonomy" id="210409"/>
    <lineage>
        <taxon>Eukaryota</taxon>
        <taxon>Metazoa</taxon>
        <taxon>Ecdysozoa</taxon>
        <taxon>Arthropoda</taxon>
        <taxon>Crustacea</taxon>
        <taxon>Multicrustacea</taxon>
        <taxon>Malacostraca</taxon>
        <taxon>Eumalacostraca</taxon>
        <taxon>Eucarida</taxon>
        <taxon>Decapoda</taxon>
        <taxon>Pleocyemata</taxon>
        <taxon>Brachyura</taxon>
        <taxon>Eubrachyura</taxon>
        <taxon>Portunoidea</taxon>
        <taxon>Portunidae</taxon>
        <taxon>Portuninae</taxon>
        <taxon>Portunus</taxon>
    </lineage>
</organism>
<dbReference type="EMBL" id="VSRR010010990">
    <property type="protein sequence ID" value="MPC52574.1"/>
    <property type="molecule type" value="Genomic_DNA"/>
</dbReference>
<sequence length="68" mass="7033">MLILGLACGGRGEGWNCVGLVKEWEQGSDEGKIGLLVVMGEAETWVVVRGRGGLGCEVGKKSGGEGTR</sequence>
<dbReference type="AlphaFoldDB" id="A0A5B7G7S1"/>
<reference evidence="1 2" key="1">
    <citation type="submission" date="2019-05" db="EMBL/GenBank/DDBJ databases">
        <title>Another draft genome of Portunus trituberculatus and its Hox gene families provides insights of decapod evolution.</title>
        <authorList>
            <person name="Jeong J.-H."/>
            <person name="Song I."/>
            <person name="Kim S."/>
            <person name="Choi T."/>
            <person name="Kim D."/>
            <person name="Ryu S."/>
            <person name="Kim W."/>
        </authorList>
    </citation>
    <scope>NUCLEOTIDE SEQUENCE [LARGE SCALE GENOMIC DNA]</scope>
    <source>
        <tissue evidence="1">Muscle</tissue>
    </source>
</reference>
<evidence type="ECO:0000313" key="1">
    <source>
        <dbReference type="EMBL" id="MPC52574.1"/>
    </source>
</evidence>
<accession>A0A5B7G7S1</accession>
<gene>
    <name evidence="1" type="ORF">E2C01_046445</name>
</gene>
<dbReference type="Proteomes" id="UP000324222">
    <property type="component" value="Unassembled WGS sequence"/>
</dbReference>
<name>A0A5B7G7S1_PORTR</name>